<keyword evidence="4 5" id="KW-0472">Membrane</keyword>
<keyword evidence="3 5" id="KW-1133">Transmembrane helix</keyword>
<gene>
    <name evidence="7" type="ORF">SAMN04490243_1364</name>
</gene>
<evidence type="ECO:0000256" key="2">
    <source>
        <dbReference type="ARBA" id="ARBA00022692"/>
    </source>
</evidence>
<feature type="transmembrane region" description="Helical" evidence="5">
    <location>
        <begin position="67"/>
        <end position="85"/>
    </location>
</feature>
<organism evidence="7 8">
    <name type="scientific">Robiginitalea myxolifaciens</name>
    <dbReference type="NCBI Taxonomy" id="400055"/>
    <lineage>
        <taxon>Bacteria</taxon>
        <taxon>Pseudomonadati</taxon>
        <taxon>Bacteroidota</taxon>
        <taxon>Flavobacteriia</taxon>
        <taxon>Flavobacteriales</taxon>
        <taxon>Flavobacteriaceae</taxon>
        <taxon>Robiginitalea</taxon>
    </lineage>
</organism>
<feature type="transmembrane region" description="Helical" evidence="5">
    <location>
        <begin position="181"/>
        <end position="201"/>
    </location>
</feature>
<dbReference type="STRING" id="400055.SAMN04490243_1364"/>
<dbReference type="EMBL" id="FOYQ01000001">
    <property type="protein sequence ID" value="SFR38223.1"/>
    <property type="molecule type" value="Genomic_DNA"/>
</dbReference>
<reference evidence="7 8" key="1">
    <citation type="submission" date="2016-10" db="EMBL/GenBank/DDBJ databases">
        <authorList>
            <person name="de Groot N.N."/>
        </authorList>
    </citation>
    <scope>NUCLEOTIDE SEQUENCE [LARGE SCALE GENOMIC DNA]</scope>
    <source>
        <strain evidence="7 8">DSM 21019</strain>
    </source>
</reference>
<dbReference type="InterPro" id="IPR000620">
    <property type="entry name" value="EamA_dom"/>
</dbReference>
<feature type="domain" description="EamA" evidence="6">
    <location>
        <begin position="154"/>
        <end position="288"/>
    </location>
</feature>
<evidence type="ECO:0000256" key="4">
    <source>
        <dbReference type="ARBA" id="ARBA00023136"/>
    </source>
</evidence>
<feature type="transmembrane region" description="Helical" evidence="5">
    <location>
        <begin position="123"/>
        <end position="143"/>
    </location>
</feature>
<feature type="transmembrane region" description="Helical" evidence="5">
    <location>
        <begin position="37"/>
        <end position="55"/>
    </location>
</feature>
<dbReference type="GO" id="GO:0016020">
    <property type="term" value="C:membrane"/>
    <property type="evidence" value="ECO:0007669"/>
    <property type="project" value="UniProtKB-SubCell"/>
</dbReference>
<dbReference type="SUPFAM" id="SSF103481">
    <property type="entry name" value="Multidrug resistance efflux transporter EmrE"/>
    <property type="match status" value="2"/>
</dbReference>
<name>A0A1I6G7P3_9FLAO</name>
<dbReference type="OrthoDB" id="1117213at2"/>
<dbReference type="InterPro" id="IPR037185">
    <property type="entry name" value="EmrE-like"/>
</dbReference>
<evidence type="ECO:0000256" key="1">
    <source>
        <dbReference type="ARBA" id="ARBA00004141"/>
    </source>
</evidence>
<feature type="transmembrane region" description="Helical" evidence="5">
    <location>
        <begin position="245"/>
        <end position="264"/>
    </location>
</feature>
<dbReference type="Pfam" id="PF00892">
    <property type="entry name" value="EamA"/>
    <property type="match status" value="2"/>
</dbReference>
<feature type="transmembrane region" description="Helical" evidence="5">
    <location>
        <begin position="7"/>
        <end position="25"/>
    </location>
</feature>
<comment type="subcellular location">
    <subcellularLocation>
        <location evidence="1">Membrane</location>
        <topology evidence="1">Multi-pass membrane protein</topology>
    </subcellularLocation>
</comment>
<keyword evidence="2 5" id="KW-0812">Transmembrane</keyword>
<feature type="transmembrane region" description="Helical" evidence="5">
    <location>
        <begin position="213"/>
        <end position="233"/>
    </location>
</feature>
<feature type="transmembrane region" description="Helical" evidence="5">
    <location>
        <begin position="149"/>
        <end position="169"/>
    </location>
</feature>
<feature type="transmembrane region" description="Helical" evidence="5">
    <location>
        <begin position="97"/>
        <end position="116"/>
    </location>
</feature>
<dbReference type="PANTHER" id="PTHR32322:SF9">
    <property type="entry name" value="AMINO-ACID METABOLITE EFFLUX PUMP-RELATED"/>
    <property type="match status" value="1"/>
</dbReference>
<dbReference type="InterPro" id="IPR050638">
    <property type="entry name" value="AA-Vitamin_Transporters"/>
</dbReference>
<protein>
    <submittedName>
        <fullName evidence="7">Permease of the drug/metabolite transporter (DMT) superfamily</fullName>
    </submittedName>
</protein>
<proteinExistence type="predicted"/>
<accession>A0A1I6G7P3</accession>
<evidence type="ECO:0000256" key="3">
    <source>
        <dbReference type="ARBA" id="ARBA00022989"/>
    </source>
</evidence>
<dbReference type="Proteomes" id="UP000199534">
    <property type="component" value="Unassembled WGS sequence"/>
</dbReference>
<feature type="domain" description="EamA" evidence="6">
    <location>
        <begin position="9"/>
        <end position="137"/>
    </location>
</feature>
<sequence>MSDTNRRWFYLLILSLIWGSSYILIKKGLVGFSPLQLGSIRIMLACLMLIIIGLPSLKTISRPSWKWVILSGWVGSLIPMYLFAFAETEIDSSVASVLNSLVPLFTIFVGFFAFGIRFSKNQLIGVLVGLGGASLLILMGADANPGQNYWFAGLVVLATVCYACNANIIKAKLSEVSPMGIATGNFIAIVIPALIMVFVSGALKEEVRSNPEFLPSLGYILLLCFFGTCVAKVMFNKLVHISSPVFSVSVTYLIPIVGIGWGLLDGETISLGQGMGAGLILVGVYLVNRIKSK</sequence>
<keyword evidence="8" id="KW-1185">Reference proteome</keyword>
<feature type="transmembrane region" description="Helical" evidence="5">
    <location>
        <begin position="270"/>
        <end position="287"/>
    </location>
</feature>
<evidence type="ECO:0000256" key="5">
    <source>
        <dbReference type="SAM" id="Phobius"/>
    </source>
</evidence>
<dbReference type="RefSeq" id="WP_092981706.1">
    <property type="nucleotide sequence ID" value="NZ_FOYQ01000001.1"/>
</dbReference>
<evidence type="ECO:0000259" key="6">
    <source>
        <dbReference type="Pfam" id="PF00892"/>
    </source>
</evidence>
<dbReference type="AlphaFoldDB" id="A0A1I6G7P3"/>
<evidence type="ECO:0000313" key="7">
    <source>
        <dbReference type="EMBL" id="SFR38223.1"/>
    </source>
</evidence>
<dbReference type="PANTHER" id="PTHR32322">
    <property type="entry name" value="INNER MEMBRANE TRANSPORTER"/>
    <property type="match status" value="1"/>
</dbReference>
<evidence type="ECO:0000313" key="8">
    <source>
        <dbReference type="Proteomes" id="UP000199534"/>
    </source>
</evidence>